<proteinExistence type="predicted"/>
<accession>A0AAV7MAZ3</accession>
<keyword evidence="3" id="KW-1185">Reference proteome</keyword>
<dbReference type="Proteomes" id="UP001066276">
    <property type="component" value="Chromosome 10"/>
</dbReference>
<reference evidence="2" key="1">
    <citation type="journal article" date="2022" name="bioRxiv">
        <title>Sequencing and chromosome-scale assembly of the giantPleurodeles waltlgenome.</title>
        <authorList>
            <person name="Brown T."/>
            <person name="Elewa A."/>
            <person name="Iarovenko S."/>
            <person name="Subramanian E."/>
            <person name="Araus A.J."/>
            <person name="Petzold A."/>
            <person name="Susuki M."/>
            <person name="Suzuki K.-i.T."/>
            <person name="Hayashi T."/>
            <person name="Toyoda A."/>
            <person name="Oliveira C."/>
            <person name="Osipova E."/>
            <person name="Leigh N.D."/>
            <person name="Simon A."/>
            <person name="Yun M.H."/>
        </authorList>
    </citation>
    <scope>NUCLEOTIDE SEQUENCE</scope>
    <source>
        <strain evidence="2">20211129_DDA</strain>
        <tissue evidence="2">Liver</tissue>
    </source>
</reference>
<protein>
    <submittedName>
        <fullName evidence="2">Uncharacterized protein</fullName>
    </submittedName>
</protein>
<dbReference type="EMBL" id="JANPWB010000014">
    <property type="protein sequence ID" value="KAJ1100523.1"/>
    <property type="molecule type" value="Genomic_DNA"/>
</dbReference>
<evidence type="ECO:0000256" key="1">
    <source>
        <dbReference type="SAM" id="MobiDB-lite"/>
    </source>
</evidence>
<comment type="caution">
    <text evidence="2">The sequence shown here is derived from an EMBL/GenBank/DDBJ whole genome shotgun (WGS) entry which is preliminary data.</text>
</comment>
<feature type="region of interest" description="Disordered" evidence="1">
    <location>
        <begin position="1"/>
        <end position="24"/>
    </location>
</feature>
<feature type="compositionally biased region" description="Basic and acidic residues" evidence="1">
    <location>
        <begin position="13"/>
        <end position="22"/>
    </location>
</feature>
<sequence>MAQLPTSVVDPGNTERGKRESPGDYVGVRSYFWDICTLGVVVGTVRMAQLPTSVVDPGNKDRGLVAFHLGWSCFGTLTSLTINIEVGVLKGLDATV</sequence>
<dbReference type="AlphaFoldDB" id="A0AAV7MAZ3"/>
<evidence type="ECO:0000313" key="3">
    <source>
        <dbReference type="Proteomes" id="UP001066276"/>
    </source>
</evidence>
<organism evidence="2 3">
    <name type="scientific">Pleurodeles waltl</name>
    <name type="common">Iberian ribbed newt</name>
    <dbReference type="NCBI Taxonomy" id="8319"/>
    <lineage>
        <taxon>Eukaryota</taxon>
        <taxon>Metazoa</taxon>
        <taxon>Chordata</taxon>
        <taxon>Craniata</taxon>
        <taxon>Vertebrata</taxon>
        <taxon>Euteleostomi</taxon>
        <taxon>Amphibia</taxon>
        <taxon>Batrachia</taxon>
        <taxon>Caudata</taxon>
        <taxon>Salamandroidea</taxon>
        <taxon>Salamandridae</taxon>
        <taxon>Pleurodelinae</taxon>
        <taxon>Pleurodeles</taxon>
    </lineage>
</organism>
<gene>
    <name evidence="2" type="ORF">NDU88_005605</name>
</gene>
<name>A0AAV7MAZ3_PLEWA</name>
<evidence type="ECO:0000313" key="2">
    <source>
        <dbReference type="EMBL" id="KAJ1100523.1"/>
    </source>
</evidence>